<dbReference type="PANTHER" id="PTHR45772">
    <property type="entry name" value="CONSERVED COMPONENT OF ABC TRANSPORTER FOR NATURAL AMINO ACIDS-RELATED"/>
    <property type="match status" value="1"/>
</dbReference>
<dbReference type="RefSeq" id="WP_095698278.1">
    <property type="nucleotide sequence ID" value="NZ_CP016782.1"/>
</dbReference>
<evidence type="ECO:0000256" key="3">
    <source>
        <dbReference type="ARBA" id="ARBA00022840"/>
    </source>
</evidence>
<dbReference type="GO" id="GO:0015188">
    <property type="term" value="F:L-isoleucine transmembrane transporter activity"/>
    <property type="evidence" value="ECO:0007669"/>
    <property type="project" value="TreeGrafter"/>
</dbReference>
<dbReference type="AlphaFoldDB" id="A0A249LGH0"/>
<keyword evidence="3 5" id="KW-0067">ATP-binding</keyword>
<dbReference type="CDD" id="cd03219">
    <property type="entry name" value="ABC_Mj1267_LivG_branched"/>
    <property type="match status" value="1"/>
</dbReference>
<dbReference type="PANTHER" id="PTHR45772:SF7">
    <property type="entry name" value="AMINO ACID ABC TRANSPORTER ATP-BINDING PROTEIN"/>
    <property type="match status" value="1"/>
</dbReference>
<reference evidence="5 6" key="1">
    <citation type="submission" date="2016-07" db="EMBL/GenBank/DDBJ databases">
        <title>High microdiversification within the ubiquitous acI lineage of Actinobacteria.</title>
        <authorList>
            <person name="Neuenschwander S.M."/>
            <person name="Salcher M."/>
            <person name="Ghai R."/>
            <person name="Pernthaler J."/>
        </authorList>
    </citation>
    <scope>NUCLEOTIDE SEQUENCE [LARGE SCALE GENOMIC DNA]</scope>
    <source>
        <strain evidence="5">MMS-VB-114</strain>
    </source>
</reference>
<dbReference type="GO" id="GO:0042941">
    <property type="term" value="P:D-alanine transmembrane transport"/>
    <property type="evidence" value="ECO:0007669"/>
    <property type="project" value="TreeGrafter"/>
</dbReference>
<evidence type="ECO:0000256" key="2">
    <source>
        <dbReference type="ARBA" id="ARBA00022741"/>
    </source>
</evidence>
<dbReference type="InterPro" id="IPR027417">
    <property type="entry name" value="P-loop_NTPase"/>
</dbReference>
<proteinExistence type="predicted"/>
<dbReference type="Gene3D" id="3.40.50.300">
    <property type="entry name" value="P-loop containing nucleotide triphosphate hydrolases"/>
    <property type="match status" value="1"/>
</dbReference>
<dbReference type="KEGG" id="plim:PHILAsVB114_04965"/>
<dbReference type="GO" id="GO:0005304">
    <property type="term" value="F:L-valine transmembrane transporter activity"/>
    <property type="evidence" value="ECO:0007669"/>
    <property type="project" value="TreeGrafter"/>
</dbReference>
<name>A0A249LGH0_9ACTN</name>
<dbReference type="EMBL" id="CP016782">
    <property type="protein sequence ID" value="ASY27975.1"/>
    <property type="molecule type" value="Genomic_DNA"/>
</dbReference>
<evidence type="ECO:0000313" key="5">
    <source>
        <dbReference type="EMBL" id="ASY27975.1"/>
    </source>
</evidence>
<organism evidence="5 6">
    <name type="scientific">Candidatus Planktophila limnetica</name>
    <dbReference type="NCBI Taxonomy" id="573600"/>
    <lineage>
        <taxon>Bacteria</taxon>
        <taxon>Bacillati</taxon>
        <taxon>Actinomycetota</taxon>
        <taxon>Actinomycetes</taxon>
        <taxon>Candidatus Nanopelagicales</taxon>
        <taxon>Candidatus Nanopelagicaceae</taxon>
        <taxon>Candidatus Planktophila</taxon>
    </lineage>
</organism>
<accession>A0A249LGH0</accession>
<dbReference type="GO" id="GO:1903805">
    <property type="term" value="P:L-valine import across plasma membrane"/>
    <property type="evidence" value="ECO:0007669"/>
    <property type="project" value="TreeGrafter"/>
</dbReference>
<evidence type="ECO:0000313" key="6">
    <source>
        <dbReference type="Proteomes" id="UP000217221"/>
    </source>
</evidence>
<dbReference type="OrthoDB" id="9805514at2"/>
<feature type="domain" description="ABC transporter" evidence="4">
    <location>
        <begin position="12"/>
        <end position="254"/>
    </location>
</feature>
<dbReference type="InterPro" id="IPR003593">
    <property type="entry name" value="AAA+_ATPase"/>
</dbReference>
<protein>
    <submittedName>
        <fullName evidence="5">Branched-chain amino acid transport system ATP-binding protein</fullName>
    </submittedName>
</protein>
<dbReference type="GO" id="GO:1903806">
    <property type="term" value="P:L-isoleucine import across plasma membrane"/>
    <property type="evidence" value="ECO:0007669"/>
    <property type="project" value="TreeGrafter"/>
</dbReference>
<dbReference type="SUPFAM" id="SSF52540">
    <property type="entry name" value="P-loop containing nucleoside triphosphate hydrolases"/>
    <property type="match status" value="1"/>
</dbReference>
<dbReference type="Pfam" id="PF00005">
    <property type="entry name" value="ABC_tran"/>
    <property type="match status" value="1"/>
</dbReference>
<dbReference type="Proteomes" id="UP000217221">
    <property type="component" value="Chromosome"/>
</dbReference>
<dbReference type="GO" id="GO:0005886">
    <property type="term" value="C:plasma membrane"/>
    <property type="evidence" value="ECO:0007669"/>
    <property type="project" value="TreeGrafter"/>
</dbReference>
<dbReference type="GO" id="GO:0005524">
    <property type="term" value="F:ATP binding"/>
    <property type="evidence" value="ECO:0007669"/>
    <property type="project" value="UniProtKB-KW"/>
</dbReference>
<keyword evidence="1" id="KW-0813">Transport</keyword>
<gene>
    <name evidence="5" type="ORF">PHILAsVB114_04965</name>
</gene>
<dbReference type="GO" id="GO:0015808">
    <property type="term" value="P:L-alanine transport"/>
    <property type="evidence" value="ECO:0007669"/>
    <property type="project" value="TreeGrafter"/>
</dbReference>
<sequence>MSTTTKAGTHALSLSAVSRNFGGIRAVADISFDVSHGKRLTIIGTNGAGKSTLFNLITGVYPLSSGSISVFGQDVSKQPAYSRAKLGIARTFQTSKLFQGLTVRENLYTSLRQALGEKKISWLANPSESDRLRTESTSILERVDLLKKSDVLVSDISHGESRQLEVAMALAMRPKILMLDEPAAGISPTERGRLVDLLKSLDKEMTLVLIEHDMAVALAVADEVIVMHDGTMFMQGSPDEVRNSSAVRDLYLGSNHE</sequence>
<evidence type="ECO:0000259" key="4">
    <source>
        <dbReference type="PROSITE" id="PS50893"/>
    </source>
</evidence>
<dbReference type="PROSITE" id="PS50893">
    <property type="entry name" value="ABC_TRANSPORTER_2"/>
    <property type="match status" value="1"/>
</dbReference>
<dbReference type="SMART" id="SM00382">
    <property type="entry name" value="AAA"/>
    <property type="match status" value="1"/>
</dbReference>
<dbReference type="GO" id="GO:0016887">
    <property type="term" value="F:ATP hydrolysis activity"/>
    <property type="evidence" value="ECO:0007669"/>
    <property type="project" value="InterPro"/>
</dbReference>
<dbReference type="GO" id="GO:0015192">
    <property type="term" value="F:L-phenylalanine transmembrane transporter activity"/>
    <property type="evidence" value="ECO:0007669"/>
    <property type="project" value="TreeGrafter"/>
</dbReference>
<dbReference type="InterPro" id="IPR003439">
    <property type="entry name" value="ABC_transporter-like_ATP-bd"/>
</dbReference>
<keyword evidence="6" id="KW-1185">Reference proteome</keyword>
<dbReference type="InterPro" id="IPR051120">
    <property type="entry name" value="ABC_AA/LPS_Transport"/>
</dbReference>
<keyword evidence="2" id="KW-0547">Nucleotide-binding</keyword>
<evidence type="ECO:0000256" key="1">
    <source>
        <dbReference type="ARBA" id="ARBA00022448"/>
    </source>
</evidence>